<evidence type="ECO:0000313" key="3">
    <source>
        <dbReference type="EMBL" id="AWT41475.1"/>
    </source>
</evidence>
<evidence type="ECO:0000256" key="1">
    <source>
        <dbReference type="ARBA" id="ARBA00022857"/>
    </source>
</evidence>
<dbReference type="InterPro" id="IPR036291">
    <property type="entry name" value="NAD(P)-bd_dom_sf"/>
</dbReference>
<dbReference type="Pfam" id="PF13602">
    <property type="entry name" value="ADH_zinc_N_2"/>
    <property type="match status" value="1"/>
</dbReference>
<dbReference type="RefSeq" id="WP_110626411.1">
    <property type="nucleotide sequence ID" value="NZ_CP029788.1"/>
</dbReference>
<dbReference type="InterPro" id="IPR051603">
    <property type="entry name" value="Zinc-ADH_QOR/CCCR"/>
</dbReference>
<proteinExistence type="predicted"/>
<dbReference type="AlphaFoldDB" id="A0A2U9NX93"/>
<dbReference type="SUPFAM" id="SSF50129">
    <property type="entry name" value="GroES-like"/>
    <property type="match status" value="1"/>
</dbReference>
<protein>
    <submittedName>
        <fullName evidence="3">NADPH:quinone reductase</fullName>
    </submittedName>
</protein>
<dbReference type="CDD" id="cd05289">
    <property type="entry name" value="MDR_like_2"/>
    <property type="match status" value="1"/>
</dbReference>
<dbReference type="Gene3D" id="3.90.180.10">
    <property type="entry name" value="Medium-chain alcohol dehydrogenases, catalytic domain"/>
    <property type="match status" value="1"/>
</dbReference>
<keyword evidence="4" id="KW-1185">Reference proteome</keyword>
<dbReference type="InterPro" id="IPR013154">
    <property type="entry name" value="ADH-like_N"/>
</dbReference>
<organism evidence="3 4">
    <name type="scientific">Streptomyces actuosus</name>
    <dbReference type="NCBI Taxonomy" id="1885"/>
    <lineage>
        <taxon>Bacteria</taxon>
        <taxon>Bacillati</taxon>
        <taxon>Actinomycetota</taxon>
        <taxon>Actinomycetes</taxon>
        <taxon>Kitasatosporales</taxon>
        <taxon>Streptomycetaceae</taxon>
        <taxon>Streptomyces</taxon>
    </lineage>
</organism>
<dbReference type="InterPro" id="IPR011032">
    <property type="entry name" value="GroES-like_sf"/>
</dbReference>
<dbReference type="EMBL" id="CP029788">
    <property type="protein sequence ID" value="AWT41475.1"/>
    <property type="molecule type" value="Genomic_DNA"/>
</dbReference>
<evidence type="ECO:0000313" key="4">
    <source>
        <dbReference type="Proteomes" id="UP000247634"/>
    </source>
</evidence>
<accession>A0A2U9NX93</accession>
<dbReference type="PANTHER" id="PTHR44154:SF1">
    <property type="entry name" value="QUINONE OXIDOREDUCTASE"/>
    <property type="match status" value="1"/>
</dbReference>
<dbReference type="Pfam" id="PF08240">
    <property type="entry name" value="ADH_N"/>
    <property type="match status" value="1"/>
</dbReference>
<dbReference type="OrthoDB" id="3727682at2"/>
<keyword evidence="1" id="KW-0521">NADP</keyword>
<sequence>MPKAYVFTRYGGPETEALVDLDRPRPGPGQLLVAVRAAGVNPVDWKIRGGLRRPGETGERAFPSVLGSEVSGVVEEIGEDVTGFAVGDAVFGNALSGGYAEYAVLSAGLAAPKPAALSFTDAATLPVAAATAYDGVRQLDLPAGATLVVVGAGGGVGVAAVQIARAFGLKAVGVASEAKKDLVESFGAAHVASGPGWTERVRASAPDGIGGVYDLVGGEVFTEAAQLVEDRTKLITAGVSPDEAARLGAARVERARTAAVLRAVADLVVSGDLDPHVTRTYPLEEAGEALRAVEDGHARGKIVIEVAA</sequence>
<dbReference type="SUPFAM" id="SSF51735">
    <property type="entry name" value="NAD(P)-binding Rossmann-fold domains"/>
    <property type="match status" value="1"/>
</dbReference>
<dbReference type="SMART" id="SM00829">
    <property type="entry name" value="PKS_ER"/>
    <property type="match status" value="1"/>
</dbReference>
<dbReference type="GO" id="GO:0016491">
    <property type="term" value="F:oxidoreductase activity"/>
    <property type="evidence" value="ECO:0007669"/>
    <property type="project" value="InterPro"/>
</dbReference>
<reference evidence="3 4" key="1">
    <citation type="submission" date="2018-06" db="EMBL/GenBank/DDBJ databases">
        <title>The complete genome sequence of a nosiheptide producer Streptomyces actuosus ATCC 25421: deducing the ability of producing a new class III lantibiotics.</title>
        <authorList>
            <person name="Liu W."/>
            <person name="Sun F."/>
            <person name="Hu Y."/>
        </authorList>
    </citation>
    <scope>NUCLEOTIDE SEQUENCE [LARGE SCALE GENOMIC DNA]</scope>
    <source>
        <strain evidence="3 4">ATCC 25421</strain>
    </source>
</reference>
<dbReference type="InterPro" id="IPR020843">
    <property type="entry name" value="ER"/>
</dbReference>
<evidence type="ECO:0000259" key="2">
    <source>
        <dbReference type="SMART" id="SM00829"/>
    </source>
</evidence>
<gene>
    <name evidence="3" type="ORF">DMT42_03540</name>
</gene>
<dbReference type="PANTHER" id="PTHR44154">
    <property type="entry name" value="QUINONE OXIDOREDUCTASE"/>
    <property type="match status" value="1"/>
</dbReference>
<dbReference type="KEGG" id="sact:DMT42_03540"/>
<feature type="domain" description="Enoyl reductase (ER)" evidence="2">
    <location>
        <begin position="11"/>
        <end position="304"/>
    </location>
</feature>
<name>A0A2U9NX93_STRAS</name>
<dbReference type="Gene3D" id="3.40.50.720">
    <property type="entry name" value="NAD(P)-binding Rossmann-like Domain"/>
    <property type="match status" value="1"/>
</dbReference>
<dbReference type="Proteomes" id="UP000247634">
    <property type="component" value="Chromosome"/>
</dbReference>